<sequence>MSFLRAAWTRLTAVLGATALAVLVPTAAWAASDTGSMVIEAAYRRRRYGSGLGSLCCLVVIAAIVLVIVLLLRRRRSGPPR</sequence>
<feature type="transmembrane region" description="Helical" evidence="1">
    <location>
        <begin position="49"/>
        <end position="72"/>
    </location>
</feature>
<reference evidence="3 4" key="1">
    <citation type="submission" date="2024-09" db="EMBL/GenBank/DDBJ databases">
        <authorList>
            <person name="Sun Q."/>
            <person name="Mori K."/>
        </authorList>
    </citation>
    <scope>NUCLEOTIDE SEQUENCE [LARGE SCALE GENOMIC DNA]</scope>
    <source>
        <strain evidence="3 4">TBRC 2205</strain>
    </source>
</reference>
<protein>
    <submittedName>
        <fullName evidence="3">Uncharacterized protein</fullName>
    </submittedName>
</protein>
<accession>A0ABV6NX72</accession>
<evidence type="ECO:0000256" key="2">
    <source>
        <dbReference type="SAM" id="SignalP"/>
    </source>
</evidence>
<keyword evidence="1" id="KW-1133">Transmembrane helix</keyword>
<comment type="caution">
    <text evidence="3">The sequence shown here is derived from an EMBL/GenBank/DDBJ whole genome shotgun (WGS) entry which is preliminary data.</text>
</comment>
<evidence type="ECO:0000313" key="4">
    <source>
        <dbReference type="Proteomes" id="UP001589894"/>
    </source>
</evidence>
<keyword evidence="1" id="KW-0812">Transmembrane</keyword>
<feature type="chain" id="PRO_5046712359" evidence="2">
    <location>
        <begin position="31"/>
        <end position="81"/>
    </location>
</feature>
<name>A0ABV6NX72_9ACTN</name>
<keyword evidence="2" id="KW-0732">Signal</keyword>
<evidence type="ECO:0000313" key="3">
    <source>
        <dbReference type="EMBL" id="MFC0565370.1"/>
    </source>
</evidence>
<proteinExistence type="predicted"/>
<dbReference type="EMBL" id="JBHLUE010000011">
    <property type="protein sequence ID" value="MFC0565370.1"/>
    <property type="molecule type" value="Genomic_DNA"/>
</dbReference>
<dbReference type="RefSeq" id="WP_377339122.1">
    <property type="nucleotide sequence ID" value="NZ_JBHLUE010000011.1"/>
</dbReference>
<gene>
    <name evidence="3" type="ORF">ACFFHU_14655</name>
</gene>
<organism evidence="3 4">
    <name type="scientific">Plantactinospora siamensis</name>
    <dbReference type="NCBI Taxonomy" id="555372"/>
    <lineage>
        <taxon>Bacteria</taxon>
        <taxon>Bacillati</taxon>
        <taxon>Actinomycetota</taxon>
        <taxon>Actinomycetes</taxon>
        <taxon>Micromonosporales</taxon>
        <taxon>Micromonosporaceae</taxon>
        <taxon>Plantactinospora</taxon>
    </lineage>
</organism>
<feature type="signal peptide" evidence="2">
    <location>
        <begin position="1"/>
        <end position="30"/>
    </location>
</feature>
<dbReference type="Proteomes" id="UP001589894">
    <property type="component" value="Unassembled WGS sequence"/>
</dbReference>
<keyword evidence="1" id="KW-0472">Membrane</keyword>
<evidence type="ECO:0000256" key="1">
    <source>
        <dbReference type="SAM" id="Phobius"/>
    </source>
</evidence>
<keyword evidence="4" id="KW-1185">Reference proteome</keyword>